<keyword evidence="3" id="KW-1185">Reference proteome</keyword>
<gene>
    <name evidence="2" type="ORF">FCALED_LOCUS15151</name>
</gene>
<dbReference type="InterPro" id="IPR008906">
    <property type="entry name" value="HATC_C_dom"/>
</dbReference>
<name>A0A9N9IFN7_9GLOM</name>
<proteinExistence type="predicted"/>
<dbReference type="Pfam" id="PF05699">
    <property type="entry name" value="Dimer_Tnp_hAT"/>
    <property type="match status" value="1"/>
</dbReference>
<dbReference type="Proteomes" id="UP000789570">
    <property type="component" value="Unassembled WGS sequence"/>
</dbReference>
<evidence type="ECO:0000313" key="3">
    <source>
        <dbReference type="Proteomes" id="UP000789570"/>
    </source>
</evidence>
<reference evidence="2" key="1">
    <citation type="submission" date="2021-06" db="EMBL/GenBank/DDBJ databases">
        <authorList>
            <person name="Kallberg Y."/>
            <person name="Tangrot J."/>
            <person name="Rosling A."/>
        </authorList>
    </citation>
    <scope>NUCLEOTIDE SEQUENCE</scope>
    <source>
        <strain evidence="2">UK204</strain>
    </source>
</reference>
<dbReference type="AlphaFoldDB" id="A0A9N9IFN7"/>
<dbReference type="InterPro" id="IPR012337">
    <property type="entry name" value="RNaseH-like_sf"/>
</dbReference>
<protein>
    <submittedName>
        <fullName evidence="2">80_t:CDS:1</fullName>
    </submittedName>
</protein>
<dbReference type="SUPFAM" id="SSF53098">
    <property type="entry name" value="Ribonuclease H-like"/>
    <property type="match status" value="1"/>
</dbReference>
<feature type="domain" description="HAT C-terminal dimerisation" evidence="1">
    <location>
        <begin position="1"/>
        <end position="57"/>
    </location>
</feature>
<comment type="caution">
    <text evidence="2">The sequence shown here is derived from an EMBL/GenBank/DDBJ whole genome shotgun (WGS) entry which is preliminary data.</text>
</comment>
<accession>A0A9N9IFN7</accession>
<dbReference type="OrthoDB" id="2423954at2759"/>
<evidence type="ECO:0000259" key="1">
    <source>
        <dbReference type="Pfam" id="PF05699"/>
    </source>
</evidence>
<dbReference type="GO" id="GO:0046983">
    <property type="term" value="F:protein dimerization activity"/>
    <property type="evidence" value="ECO:0007669"/>
    <property type="project" value="InterPro"/>
</dbReference>
<organism evidence="2 3">
    <name type="scientific">Funneliformis caledonium</name>
    <dbReference type="NCBI Taxonomy" id="1117310"/>
    <lineage>
        <taxon>Eukaryota</taxon>
        <taxon>Fungi</taxon>
        <taxon>Fungi incertae sedis</taxon>
        <taxon>Mucoromycota</taxon>
        <taxon>Glomeromycotina</taxon>
        <taxon>Glomeromycetes</taxon>
        <taxon>Glomerales</taxon>
        <taxon>Glomeraceae</taxon>
        <taxon>Funneliformis</taxon>
    </lineage>
</organism>
<dbReference type="EMBL" id="CAJVPQ010012930">
    <property type="protein sequence ID" value="CAG8733696.1"/>
    <property type="molecule type" value="Genomic_DNA"/>
</dbReference>
<evidence type="ECO:0000313" key="2">
    <source>
        <dbReference type="EMBL" id="CAG8733696.1"/>
    </source>
</evidence>
<sequence>MKFWQSIEEIYPELSVFAQRLFAIIPNAAVSERIWSVLSNIHTAKRNRLTAERSGKLAKISWHLKQERLKQEQNEKIIEFQEIIVQERIELDEYNFSDDIELNDIAEEILKETNDLLGKVQDVDNDNEEFIDILTISEIFNVKKFEESGRNINLL</sequence>